<evidence type="ECO:0000259" key="1">
    <source>
        <dbReference type="Pfam" id="PF12680"/>
    </source>
</evidence>
<proteinExistence type="predicted"/>
<dbReference type="InterPro" id="IPR037401">
    <property type="entry name" value="SnoaL-like"/>
</dbReference>
<reference evidence="2 3" key="1">
    <citation type="submission" date="2020-01" db="EMBL/GenBank/DDBJ databases">
        <title>Novel species isolated from a subtropical stream in China.</title>
        <authorList>
            <person name="Lu H."/>
        </authorList>
    </citation>
    <scope>NUCLEOTIDE SEQUENCE [LARGE SCALE GENOMIC DNA]</scope>
    <source>
        <strain evidence="2 3">FT82W</strain>
    </source>
</reference>
<feature type="domain" description="SnoaL-like" evidence="1">
    <location>
        <begin position="11"/>
        <end position="119"/>
    </location>
</feature>
<name>A0A845G784_9BURK</name>
<organism evidence="2 3">
    <name type="scientific">Duganella vulcania</name>
    <dbReference type="NCBI Taxonomy" id="2692166"/>
    <lineage>
        <taxon>Bacteria</taxon>
        <taxon>Pseudomonadati</taxon>
        <taxon>Pseudomonadota</taxon>
        <taxon>Betaproteobacteria</taxon>
        <taxon>Burkholderiales</taxon>
        <taxon>Oxalobacteraceae</taxon>
        <taxon>Telluria group</taxon>
        <taxon>Duganella</taxon>
    </lineage>
</organism>
<dbReference type="RefSeq" id="WP_161098265.1">
    <property type="nucleotide sequence ID" value="NZ_WWCW01000071.1"/>
</dbReference>
<accession>A0A845G784</accession>
<evidence type="ECO:0000313" key="2">
    <source>
        <dbReference type="EMBL" id="MYM89322.1"/>
    </source>
</evidence>
<dbReference type="EMBL" id="WWCW01000071">
    <property type="protein sequence ID" value="MYM89322.1"/>
    <property type="molecule type" value="Genomic_DNA"/>
</dbReference>
<dbReference type="Pfam" id="PF12680">
    <property type="entry name" value="SnoaL_2"/>
    <property type="match status" value="1"/>
</dbReference>
<comment type="caution">
    <text evidence="2">The sequence shown here is derived from an EMBL/GenBank/DDBJ whole genome shotgun (WGS) entry which is preliminary data.</text>
</comment>
<dbReference type="SUPFAM" id="SSF54427">
    <property type="entry name" value="NTF2-like"/>
    <property type="match status" value="1"/>
</dbReference>
<dbReference type="Gene3D" id="3.10.450.50">
    <property type="match status" value="1"/>
</dbReference>
<dbReference type="AlphaFoldDB" id="A0A845G784"/>
<evidence type="ECO:0000313" key="3">
    <source>
        <dbReference type="Proteomes" id="UP000470302"/>
    </source>
</evidence>
<protein>
    <submittedName>
        <fullName evidence="2">Nuclear transport factor 2 family protein</fullName>
    </submittedName>
</protein>
<sequence>MFYNYIVKKLVRQGFEHVNNHRFDDSVNSAADNIHHRLAGTHALSGERHNKESFHQWFLRFSQVLPNLNLEINNIWVKGWPWHTTVFVQWDATATLLNGEHSFNHGLHVMTMRWGKVYSIDLFEDSQEVARSLVVQAAAGVAEAVAEPIIS</sequence>
<dbReference type="InterPro" id="IPR032710">
    <property type="entry name" value="NTF2-like_dom_sf"/>
</dbReference>
<gene>
    <name evidence="2" type="ORF">GTP91_19365</name>
</gene>
<dbReference type="Proteomes" id="UP000470302">
    <property type="component" value="Unassembled WGS sequence"/>
</dbReference>